<dbReference type="Pfam" id="PF13472">
    <property type="entry name" value="Lipase_GDSL_2"/>
    <property type="match status" value="1"/>
</dbReference>
<proteinExistence type="predicted"/>
<reference evidence="3" key="1">
    <citation type="submission" date="2023-07" db="EMBL/GenBank/DDBJ databases">
        <title>The genome sequence of Rhodocytophaga aerolata KACC 12507.</title>
        <authorList>
            <person name="Zhang X."/>
        </authorList>
    </citation>
    <scope>NUCLEOTIDE SEQUENCE</scope>
    <source>
        <strain evidence="3">KACC 12507</strain>
    </source>
</reference>
<name>A0ABT8RAE2_9BACT</name>
<dbReference type="InterPro" id="IPR013830">
    <property type="entry name" value="SGNH_hydro"/>
</dbReference>
<feature type="domain" description="SGNH hydrolase-type esterase" evidence="2">
    <location>
        <begin position="74"/>
        <end position="206"/>
    </location>
</feature>
<dbReference type="Gene3D" id="3.40.50.1110">
    <property type="entry name" value="SGNH hydrolase"/>
    <property type="match status" value="1"/>
</dbReference>
<dbReference type="RefSeq" id="WP_302039826.1">
    <property type="nucleotide sequence ID" value="NZ_JAUKPO010000015.1"/>
</dbReference>
<dbReference type="PANTHER" id="PTHR30383:SF5">
    <property type="entry name" value="SGNH HYDROLASE-TYPE ESTERASE DOMAIN-CONTAINING PROTEIN"/>
    <property type="match status" value="1"/>
</dbReference>
<keyword evidence="1" id="KW-1133">Transmembrane helix</keyword>
<keyword evidence="1" id="KW-0472">Membrane</keyword>
<dbReference type="SUPFAM" id="SSF52266">
    <property type="entry name" value="SGNH hydrolase"/>
    <property type="match status" value="1"/>
</dbReference>
<keyword evidence="4" id="KW-1185">Reference proteome</keyword>
<dbReference type="Proteomes" id="UP001168528">
    <property type="component" value="Unassembled WGS sequence"/>
</dbReference>
<organism evidence="3 4">
    <name type="scientific">Rhodocytophaga aerolata</name>
    <dbReference type="NCBI Taxonomy" id="455078"/>
    <lineage>
        <taxon>Bacteria</taxon>
        <taxon>Pseudomonadati</taxon>
        <taxon>Bacteroidota</taxon>
        <taxon>Cytophagia</taxon>
        <taxon>Cytophagales</taxon>
        <taxon>Rhodocytophagaceae</taxon>
        <taxon>Rhodocytophaga</taxon>
    </lineage>
</organism>
<sequence length="219" mass="25085">MIKYVLFASLALNLFFVAFFAIRKFRYYFPGKILHYEYSSARNHLFEVMPRRDNSIIFVGDSQTQFFPLDELFTDTILNRGISGDVSGGVLNRLEEITRRKPAKLFIQVGINDITRSIPLAVITQNYAAILQQVKNQSPATKIYVQSLLPYGPRYTKVREFNTLLKQLAIGEKVTYIDLYSPFVENNRLGSPYDCGDGLHLSGEGYLLWRDIVSSYVAE</sequence>
<dbReference type="InterPro" id="IPR036514">
    <property type="entry name" value="SGNH_hydro_sf"/>
</dbReference>
<evidence type="ECO:0000259" key="2">
    <source>
        <dbReference type="Pfam" id="PF13472"/>
    </source>
</evidence>
<evidence type="ECO:0000313" key="4">
    <source>
        <dbReference type="Proteomes" id="UP001168528"/>
    </source>
</evidence>
<gene>
    <name evidence="3" type="ORF">Q0590_22295</name>
</gene>
<keyword evidence="1" id="KW-0812">Transmembrane</keyword>
<evidence type="ECO:0000256" key="1">
    <source>
        <dbReference type="SAM" id="Phobius"/>
    </source>
</evidence>
<feature type="transmembrane region" description="Helical" evidence="1">
    <location>
        <begin position="6"/>
        <end position="22"/>
    </location>
</feature>
<protein>
    <submittedName>
        <fullName evidence="3">GDSL-type esterase/lipase family protein</fullName>
    </submittedName>
</protein>
<dbReference type="InterPro" id="IPR051532">
    <property type="entry name" value="Ester_Hydrolysis_Enzymes"/>
</dbReference>
<accession>A0ABT8RAE2</accession>
<dbReference type="PANTHER" id="PTHR30383">
    <property type="entry name" value="THIOESTERASE 1/PROTEASE 1/LYSOPHOSPHOLIPASE L1"/>
    <property type="match status" value="1"/>
</dbReference>
<dbReference type="EMBL" id="JAUKPO010000015">
    <property type="protein sequence ID" value="MDO1449025.1"/>
    <property type="molecule type" value="Genomic_DNA"/>
</dbReference>
<comment type="caution">
    <text evidence="3">The sequence shown here is derived from an EMBL/GenBank/DDBJ whole genome shotgun (WGS) entry which is preliminary data.</text>
</comment>
<evidence type="ECO:0000313" key="3">
    <source>
        <dbReference type="EMBL" id="MDO1449025.1"/>
    </source>
</evidence>